<dbReference type="eggNOG" id="COG5470">
    <property type="taxonomic scope" value="Bacteria"/>
</dbReference>
<comment type="caution">
    <text evidence="2">The sequence shown here is derived from an EMBL/GenBank/DDBJ whole genome shotgun (WGS) entry which is preliminary data.</text>
</comment>
<reference evidence="2 3" key="1">
    <citation type="journal article" date="2014" name="Antonie Van Leeuwenhoek">
        <title>Hyphomonas beringensis sp. nov. and Hyphomonas chukchiensis sp. nov., isolated from surface seawater of the Bering Sea and Chukchi Sea.</title>
        <authorList>
            <person name="Li C."/>
            <person name="Lai Q."/>
            <person name="Li G."/>
            <person name="Dong C."/>
            <person name="Wang J."/>
            <person name="Liao Y."/>
            <person name="Shao Z."/>
        </authorList>
    </citation>
    <scope>NUCLEOTIDE SEQUENCE [LARGE SCALE GENOMIC DNA]</scope>
    <source>
        <strain evidence="2 3">25B14_1</strain>
    </source>
</reference>
<dbReference type="Pfam" id="PF07045">
    <property type="entry name" value="DUF1330"/>
    <property type="match status" value="1"/>
</dbReference>
<evidence type="ECO:0000313" key="2">
    <source>
        <dbReference type="EMBL" id="KCZ54432.1"/>
    </source>
</evidence>
<proteinExistence type="predicted"/>
<name>A0A062U823_9PROT</name>
<evidence type="ECO:0000313" key="3">
    <source>
        <dbReference type="Proteomes" id="UP000027037"/>
    </source>
</evidence>
<keyword evidence="3" id="KW-1185">Reference proteome</keyword>
<dbReference type="EMBL" id="AWFF01000037">
    <property type="protein sequence ID" value="KCZ54432.1"/>
    <property type="molecule type" value="Genomic_DNA"/>
</dbReference>
<dbReference type="PATRIC" id="fig|1280946.3.peg.1877"/>
<dbReference type="Proteomes" id="UP000027037">
    <property type="component" value="Unassembled WGS sequence"/>
</dbReference>
<dbReference type="Gene3D" id="3.30.70.100">
    <property type="match status" value="1"/>
</dbReference>
<sequence length="140" mass="15873">MPAFQPTADQFRAFRDDPYDGPIAQVNLLKFRVKAEYQKDDPEYGNDEPGRDAYQRYADAFGVAAAEVGGACLLMGKAERYFIGNGDWDAVMVMHFPNRQAFIATLNHKDYQSMARHREAGLLCQELITTRVERAEGFTK</sequence>
<gene>
    <name evidence="2" type="ORF">HY29_14330</name>
</gene>
<dbReference type="PANTHER" id="PTHR40257:SF1">
    <property type="entry name" value="DUF1330 DOMAIN-CONTAINING PROTEIN"/>
    <property type="match status" value="1"/>
</dbReference>
<dbReference type="AlphaFoldDB" id="A0A062U823"/>
<organism evidence="2 3">
    <name type="scientific">Hyphomonas beringensis</name>
    <dbReference type="NCBI Taxonomy" id="1280946"/>
    <lineage>
        <taxon>Bacteria</taxon>
        <taxon>Pseudomonadati</taxon>
        <taxon>Pseudomonadota</taxon>
        <taxon>Alphaproteobacteria</taxon>
        <taxon>Hyphomonadales</taxon>
        <taxon>Hyphomonadaceae</taxon>
        <taxon>Hyphomonas</taxon>
    </lineage>
</organism>
<accession>A0A062U823</accession>
<feature type="domain" description="DUF1330" evidence="1">
    <location>
        <begin position="51"/>
        <end position="122"/>
    </location>
</feature>
<protein>
    <recommendedName>
        <fullName evidence="1">DUF1330 domain-containing protein</fullName>
    </recommendedName>
</protein>
<dbReference type="SUPFAM" id="SSF54909">
    <property type="entry name" value="Dimeric alpha+beta barrel"/>
    <property type="match status" value="1"/>
</dbReference>
<dbReference type="InterPro" id="IPR010753">
    <property type="entry name" value="DUF1330"/>
</dbReference>
<dbReference type="InterPro" id="IPR011008">
    <property type="entry name" value="Dimeric_a/b-barrel"/>
</dbReference>
<dbReference type="PANTHER" id="PTHR40257">
    <property type="match status" value="1"/>
</dbReference>
<evidence type="ECO:0000259" key="1">
    <source>
        <dbReference type="Pfam" id="PF07045"/>
    </source>
</evidence>
<dbReference type="STRING" id="1280946.HY29_14330"/>
<dbReference type="RefSeq" id="WP_034796047.1">
    <property type="nucleotide sequence ID" value="NZ_AWFF01000037.1"/>
</dbReference>
<dbReference type="OrthoDB" id="8909581at2"/>